<organism evidence="1 2">
    <name type="scientific">Staphylococcus capitis</name>
    <dbReference type="NCBI Taxonomy" id="29388"/>
    <lineage>
        <taxon>Bacteria</taxon>
        <taxon>Bacillati</taxon>
        <taxon>Bacillota</taxon>
        <taxon>Bacilli</taxon>
        <taxon>Bacillales</taxon>
        <taxon>Staphylococcaceae</taxon>
        <taxon>Staphylococcus</taxon>
    </lineage>
</organism>
<evidence type="ECO:0000313" key="1">
    <source>
        <dbReference type="EMBL" id="TBW68517.1"/>
    </source>
</evidence>
<comment type="caution">
    <text evidence="1">The sequence shown here is derived from an EMBL/GenBank/DDBJ whole genome shotgun (WGS) entry which is preliminary data.</text>
</comment>
<gene>
    <name evidence="1" type="ORF">EQ811_15440</name>
</gene>
<reference evidence="1 2" key="1">
    <citation type="journal article" date="2019" name="Sci. Transl. Med.">
        <title>Quorum sensing between bacterial species on the skin protects against epidermal injury in atopic dermatitis.</title>
        <authorList>
            <person name="Williams M.R."/>
        </authorList>
    </citation>
    <scope>NUCLEOTIDE SEQUENCE [LARGE SCALE GENOMIC DNA]</scope>
    <source>
        <strain evidence="1 2">H8</strain>
    </source>
</reference>
<feature type="non-terminal residue" evidence="1">
    <location>
        <position position="1"/>
    </location>
</feature>
<accession>A0A7Z8E1K1</accession>
<dbReference type="InterPro" id="IPR042088">
    <property type="entry name" value="OligoPept_F_C"/>
</dbReference>
<evidence type="ECO:0000313" key="2">
    <source>
        <dbReference type="Proteomes" id="UP000291949"/>
    </source>
</evidence>
<sequence length="71" mass="7773">VVSQCIKKEGQPAVDRWLKTLQAGGSQSPIELAQIAGVDITTDAPLKETINYISNLVDELEVLTYQIEENS</sequence>
<name>A0A7Z8E1K1_STACP</name>
<dbReference type="Proteomes" id="UP000291949">
    <property type="component" value="Unassembled WGS sequence"/>
</dbReference>
<dbReference type="SUPFAM" id="SSF55486">
    <property type="entry name" value="Metalloproteases ('zincins'), catalytic domain"/>
    <property type="match status" value="1"/>
</dbReference>
<dbReference type="EMBL" id="SCHC01000548">
    <property type="protein sequence ID" value="TBW68517.1"/>
    <property type="molecule type" value="Genomic_DNA"/>
</dbReference>
<dbReference type="Gene3D" id="1.10.1370.20">
    <property type="entry name" value="Oligoendopeptidase f, C-terminal domain"/>
    <property type="match status" value="1"/>
</dbReference>
<protein>
    <submittedName>
        <fullName evidence="1">Oligoendopeptidase F</fullName>
    </submittedName>
</protein>
<proteinExistence type="predicted"/>
<dbReference type="AlphaFoldDB" id="A0A7Z8E1K1"/>